<sequence length="1101" mass="119716">MKRTLPAPRRLAAALALLALPAASMAQLPLSDNAAGSAVAAPSLLAGKVGGIDYAINRGVARIAVETDGNDMPADGQSSVKVMVKLFDEQGKPLTGTALLTIEASGGRILLPDARTDELGPERRDVDKVTPGTQLTVEHGEASFRLLAPATPQDVLLRVSAGSVAAQGTISFLPELRDMLAVGLIDGIISKRSLSSSSISPSRFNDGFERDIQRWSRAFNNGKANVAGRAAMFLKGTIRGDALLTAAYDSDKDTRARLLRDVNPEEFYPVYGDSSVRNFDARSSDRLYVRIDQQKSYVLYGDFATGDGFSQMTGGGAVANLQQRKLGQYNRTATGGRGHYEQDGIVANAFAINDSLKQVVEEYRANGTSGPFAVRNNNAIENSEKIEIVVRDKNQNGNIVQVTQLRRFDDYSFEPFSGRILFKQAIPALTPNGDPQSIRISYEVDQGGEKFWTLGVDGQVQLGKMVSLGGSAVEDKNPLSPYKLHSVNAGLRFGEHSLLVLEVARTTSTSYSAGGSLYTTPSGQAGELRDEVSGNAARVELQHKDDKLEAKAFWNRSDRDFNNTAAGITGGRGEAGVKAGYKLSPAVTVYGEAIRSDERSTDARRDAQRLGVAWNASERWLLDVSIQHMKESGGMPSTAGIAPNTSPLGTGLNPTGGFFGNGTANTAIDPVTGGSITTFAPINPGAGAGTTAPLDATTVRLGAQYKATQRWTLNGDVEKSVSDADQHRYGLGAQYQLAERSRLYARYENQTGLASAYSLNPADRSTSFVAGADTGYMPGGTVFGEYRMRDAMDYSLSNQRDLQLASGLRNTWKLGEGLAANTNIEYLKVMNGQQQQAVAVAAGLDYSANPLWRGSVKLEYRRLFDSEIAPGNQRQDQWLNTIAWARKLSRDWTLLARNYLLYTRNNDDASGAPVGNVLQDRAQLGFAWRPVDDNRFNGLARYEYKTVRDQSQIDGDNYRAHIVSTHLDYHPSRPWWFTGRIAAKHNNDKNLPAGQEKYTAWLFSGRTVYDISKNWDIGVLAAVMGSPQGGSRQWANGVEVGYLLAQNLWLSAGHNWSGFSDRDLTGADYTARGPYLRLRFKFDENLFKGKDATINRTLARP</sequence>
<keyword evidence="3" id="KW-1185">Reference proteome</keyword>
<dbReference type="RefSeq" id="WP_141169994.1">
    <property type="nucleotide sequence ID" value="NZ_CP041185.1"/>
</dbReference>
<evidence type="ECO:0000313" key="3">
    <source>
        <dbReference type="Proteomes" id="UP000316665"/>
    </source>
</evidence>
<accession>A0A4Y6RC70</accession>
<gene>
    <name evidence="2" type="ORF">FJQ89_09405</name>
</gene>
<dbReference type="OrthoDB" id="9773411at2"/>
<dbReference type="KEGG" id="jas:FJQ89_09405"/>
<dbReference type="Proteomes" id="UP000316665">
    <property type="component" value="Chromosome"/>
</dbReference>
<protein>
    <recommendedName>
        <fullName evidence="4">TonB-dependent receptor</fullName>
    </recommendedName>
</protein>
<dbReference type="EMBL" id="CP041185">
    <property type="protein sequence ID" value="QDG70608.1"/>
    <property type="molecule type" value="Genomic_DNA"/>
</dbReference>
<evidence type="ECO:0000256" key="1">
    <source>
        <dbReference type="SAM" id="SignalP"/>
    </source>
</evidence>
<proteinExistence type="predicted"/>
<dbReference type="AlphaFoldDB" id="A0A4Y6RC70"/>
<evidence type="ECO:0008006" key="4">
    <source>
        <dbReference type="Google" id="ProtNLM"/>
    </source>
</evidence>
<keyword evidence="1" id="KW-0732">Signal</keyword>
<organism evidence="2 3">
    <name type="scientific">Janthinobacterium tructae</name>
    <dbReference type="NCBI Taxonomy" id="2590869"/>
    <lineage>
        <taxon>Bacteria</taxon>
        <taxon>Pseudomonadati</taxon>
        <taxon>Pseudomonadota</taxon>
        <taxon>Betaproteobacteria</taxon>
        <taxon>Burkholderiales</taxon>
        <taxon>Oxalobacteraceae</taxon>
        <taxon>Janthinobacterium</taxon>
    </lineage>
</organism>
<dbReference type="InterPro" id="IPR023614">
    <property type="entry name" value="Porin_dom_sf"/>
</dbReference>
<evidence type="ECO:0000313" key="2">
    <source>
        <dbReference type="EMBL" id="QDG70608.1"/>
    </source>
</evidence>
<dbReference type="Gene3D" id="2.60.40.10">
    <property type="entry name" value="Immunoglobulins"/>
    <property type="match status" value="1"/>
</dbReference>
<dbReference type="InterPro" id="IPR013783">
    <property type="entry name" value="Ig-like_fold"/>
</dbReference>
<name>A0A4Y6RC70_9BURK</name>
<feature type="signal peptide" evidence="1">
    <location>
        <begin position="1"/>
        <end position="26"/>
    </location>
</feature>
<reference evidence="2 3" key="1">
    <citation type="submission" date="2019-06" db="EMBL/GenBank/DDBJ databases">
        <title>Complete genome sequence of Janthinobacterium sp. SNU WT3 isolated from diseased rainbow trout.</title>
        <authorList>
            <person name="Oh W.T."/>
            <person name="Park S.C."/>
        </authorList>
    </citation>
    <scope>NUCLEOTIDE SEQUENCE [LARGE SCALE GENOMIC DNA]</scope>
    <source>
        <strain evidence="2 3">SNU WT3</strain>
    </source>
</reference>
<dbReference type="SUPFAM" id="SSF56935">
    <property type="entry name" value="Porins"/>
    <property type="match status" value="2"/>
</dbReference>
<dbReference type="Gene3D" id="2.40.160.10">
    <property type="entry name" value="Porin"/>
    <property type="match status" value="1"/>
</dbReference>
<feature type="chain" id="PRO_5021341130" description="TonB-dependent receptor" evidence="1">
    <location>
        <begin position="27"/>
        <end position="1101"/>
    </location>
</feature>